<dbReference type="SUPFAM" id="SSF52402">
    <property type="entry name" value="Adenine nucleotide alpha hydrolases-like"/>
    <property type="match status" value="2"/>
</dbReference>
<name>A0A0C2UGI0_PARME</name>
<comment type="caution">
    <text evidence="1">The sequence shown here is derived from an EMBL/GenBank/DDBJ whole genome shotgun (WGS) entry which is preliminary data.</text>
</comment>
<gene>
    <name evidence="1" type="ORF">CCC_03240</name>
</gene>
<dbReference type="AlphaFoldDB" id="A0A0C2UGI0"/>
<dbReference type="EMBL" id="JXSL01000009">
    <property type="protein sequence ID" value="KIM00638.1"/>
    <property type="molecule type" value="Genomic_DNA"/>
</dbReference>
<dbReference type="Proteomes" id="UP000031971">
    <property type="component" value="Unassembled WGS sequence"/>
</dbReference>
<dbReference type="RefSeq" id="WP_009867224.1">
    <property type="nucleotide sequence ID" value="NZ_JXSL01000009.1"/>
</dbReference>
<reference evidence="1 2" key="1">
    <citation type="submission" date="2015-01" db="EMBL/GenBank/DDBJ databases">
        <title>Genome Sequence of Magnetospirillum magnetotacticum Strain MS-1.</title>
        <authorList>
            <person name="Marinov G.K."/>
            <person name="Smalley M.D."/>
            <person name="DeSalvo G."/>
        </authorList>
    </citation>
    <scope>NUCLEOTIDE SEQUENCE [LARGE SCALE GENOMIC DNA]</scope>
    <source>
        <strain evidence="1 2">MS-1</strain>
    </source>
</reference>
<keyword evidence="2" id="KW-1185">Reference proteome</keyword>
<accession>A0A0C2UGI0</accession>
<evidence type="ECO:0000313" key="1">
    <source>
        <dbReference type="EMBL" id="KIM00638.1"/>
    </source>
</evidence>
<organism evidence="1 2">
    <name type="scientific">Paramagnetospirillum magnetotacticum MS-1</name>
    <dbReference type="NCBI Taxonomy" id="272627"/>
    <lineage>
        <taxon>Bacteria</taxon>
        <taxon>Pseudomonadati</taxon>
        <taxon>Pseudomonadota</taxon>
        <taxon>Alphaproteobacteria</taxon>
        <taxon>Rhodospirillales</taxon>
        <taxon>Magnetospirillaceae</taxon>
        <taxon>Paramagnetospirillum</taxon>
    </lineage>
</organism>
<dbReference type="Gene3D" id="3.40.50.12370">
    <property type="match status" value="1"/>
</dbReference>
<proteinExistence type="predicted"/>
<dbReference type="OrthoDB" id="9804721at2"/>
<evidence type="ECO:0000313" key="2">
    <source>
        <dbReference type="Proteomes" id="UP000031971"/>
    </source>
</evidence>
<dbReference type="STRING" id="272627.CCC_03240"/>
<sequence>MNIKDILVHLDGDKVDSGTLAVAVDQARRFGARLTGLFARKEVSPTAMVARQPSNTLLAQADSARKAFETATEGLETRWWQIVHGAETDLLGEAVFCSHYVDLVVVSQPAAYGKHVPETMVEQIILHSGRPILVVPVEYTKRPLGKKVVIGWRSGKQAARALHDCLPLVEGAEEVLVASVRGFTPMEKSTPPVDIIDHLRVHGLPVTGERVNTEGLGVMDSLLSRAYDIDADLLVIGGHPGKTFSFSGKAGAGTRHILAHASIPVLFSC</sequence>
<protein>
    <submittedName>
        <fullName evidence="1">Universal stress protein family tandem domain</fullName>
    </submittedName>
</protein>